<sequence length="405" mass="47609">KVFSHGINPFKFAPEEISGYKFLKTQKPIYFNSRYGEYDQKELVILYNMKWENSTALQFMERINHPDVPTIYPPLAQYVFLLSQQINQDSLLTLRILFLVFDLMGMVFIVLILKSLNMNPNFSLVYFWSPLVIKETFNSTHLDIIGISFLCVSVYFLVRKHMTGSFFFLALSFLGKFYPGILLPFYLQRSWLLARENGNRNAILPALHLILFCSVVVIFYLPFIDIGERAFEGLKTYSINWQSNDSLFALLLYFLKDILEMEIALKGQILGNSMLFAKSIMALVVLGIVLYLLVKKIPETDSPDEWVRNLFTVMALMFMVSPVQNPWYLCWTVPFLCLFHSRSLILLTGLVGLYYLDFYFDYQEITKYSAWIPWLEYFPFYVYLIWELTMTKKTWKIIKQIPDPD</sequence>
<feature type="transmembrane region" description="Helical" evidence="1">
    <location>
        <begin position="136"/>
        <end position="158"/>
    </location>
</feature>
<feature type="transmembrane region" description="Helical" evidence="1">
    <location>
        <begin position="96"/>
        <end position="116"/>
    </location>
</feature>
<feature type="transmembrane region" description="Helical" evidence="1">
    <location>
        <begin position="165"/>
        <end position="187"/>
    </location>
</feature>
<reference evidence="2" key="1">
    <citation type="submission" date="2018-05" db="EMBL/GenBank/DDBJ databases">
        <authorList>
            <person name="Lanie J.A."/>
            <person name="Ng W.-L."/>
            <person name="Kazmierczak K.M."/>
            <person name="Andrzejewski T.M."/>
            <person name="Davidsen T.M."/>
            <person name="Wayne K.J."/>
            <person name="Tettelin H."/>
            <person name="Glass J.I."/>
            <person name="Rusch D."/>
            <person name="Podicherti R."/>
            <person name="Tsui H.-C.T."/>
            <person name="Winkler M.E."/>
        </authorList>
    </citation>
    <scope>NUCLEOTIDE SEQUENCE</scope>
</reference>
<keyword evidence="1" id="KW-0472">Membrane</keyword>
<gene>
    <name evidence="2" type="ORF">METZ01_LOCUS235177</name>
</gene>
<feature type="transmembrane region" description="Helical" evidence="1">
    <location>
        <begin position="335"/>
        <end position="356"/>
    </location>
</feature>
<proteinExistence type="predicted"/>
<feature type="transmembrane region" description="Helical" evidence="1">
    <location>
        <begin position="202"/>
        <end position="221"/>
    </location>
</feature>
<accession>A0A382H6D2</accession>
<dbReference type="Pfam" id="PF26314">
    <property type="entry name" value="MptA_B_family"/>
    <property type="match status" value="1"/>
</dbReference>
<feature type="transmembrane region" description="Helical" evidence="1">
    <location>
        <begin position="306"/>
        <end position="323"/>
    </location>
</feature>
<evidence type="ECO:0000256" key="1">
    <source>
        <dbReference type="SAM" id="Phobius"/>
    </source>
</evidence>
<feature type="non-terminal residue" evidence="2">
    <location>
        <position position="1"/>
    </location>
</feature>
<evidence type="ECO:0008006" key="3">
    <source>
        <dbReference type="Google" id="ProtNLM"/>
    </source>
</evidence>
<dbReference type="EMBL" id="UINC01059188">
    <property type="protein sequence ID" value="SVB82323.1"/>
    <property type="molecule type" value="Genomic_DNA"/>
</dbReference>
<feature type="transmembrane region" description="Helical" evidence="1">
    <location>
        <begin position="275"/>
        <end position="294"/>
    </location>
</feature>
<dbReference type="AlphaFoldDB" id="A0A382H6D2"/>
<organism evidence="2">
    <name type="scientific">marine metagenome</name>
    <dbReference type="NCBI Taxonomy" id="408172"/>
    <lineage>
        <taxon>unclassified sequences</taxon>
        <taxon>metagenomes</taxon>
        <taxon>ecological metagenomes</taxon>
    </lineage>
</organism>
<protein>
    <recommendedName>
        <fullName evidence="3">DUF2029 domain-containing protein</fullName>
    </recommendedName>
</protein>
<evidence type="ECO:0000313" key="2">
    <source>
        <dbReference type="EMBL" id="SVB82323.1"/>
    </source>
</evidence>
<feature type="transmembrane region" description="Helical" evidence="1">
    <location>
        <begin position="368"/>
        <end position="386"/>
    </location>
</feature>
<keyword evidence="1" id="KW-0812">Transmembrane</keyword>
<name>A0A382H6D2_9ZZZZ</name>
<keyword evidence="1" id="KW-1133">Transmembrane helix</keyword>